<evidence type="ECO:0008006" key="7">
    <source>
        <dbReference type="Google" id="ProtNLM"/>
    </source>
</evidence>
<feature type="compositionally biased region" description="Polar residues" evidence="4">
    <location>
        <begin position="115"/>
        <end position="135"/>
    </location>
</feature>
<feature type="region of interest" description="Disordered" evidence="4">
    <location>
        <begin position="1"/>
        <end position="63"/>
    </location>
</feature>
<dbReference type="SUPFAM" id="SSF57997">
    <property type="entry name" value="Tropomyosin"/>
    <property type="match status" value="1"/>
</dbReference>
<dbReference type="AlphaFoldDB" id="A0AAD2EEH9"/>
<name>A0AAD2EEH9_9LAMI</name>
<organism evidence="5 6">
    <name type="scientific">Fraxinus pennsylvanica</name>
    <dbReference type="NCBI Taxonomy" id="56036"/>
    <lineage>
        <taxon>Eukaryota</taxon>
        <taxon>Viridiplantae</taxon>
        <taxon>Streptophyta</taxon>
        <taxon>Embryophyta</taxon>
        <taxon>Tracheophyta</taxon>
        <taxon>Spermatophyta</taxon>
        <taxon>Magnoliopsida</taxon>
        <taxon>eudicotyledons</taxon>
        <taxon>Gunneridae</taxon>
        <taxon>Pentapetalae</taxon>
        <taxon>asterids</taxon>
        <taxon>lamiids</taxon>
        <taxon>Lamiales</taxon>
        <taxon>Oleaceae</taxon>
        <taxon>Oleeae</taxon>
        <taxon>Fraxinus</taxon>
    </lineage>
</organism>
<evidence type="ECO:0000256" key="3">
    <source>
        <dbReference type="SAM" id="Coils"/>
    </source>
</evidence>
<accession>A0AAD2EEH9</accession>
<keyword evidence="6" id="KW-1185">Reference proteome</keyword>
<evidence type="ECO:0000313" key="6">
    <source>
        <dbReference type="Proteomes" id="UP000834106"/>
    </source>
</evidence>
<evidence type="ECO:0000256" key="4">
    <source>
        <dbReference type="SAM" id="MobiDB-lite"/>
    </source>
</evidence>
<feature type="region of interest" description="Disordered" evidence="4">
    <location>
        <begin position="157"/>
        <end position="191"/>
    </location>
</feature>
<keyword evidence="2 3" id="KW-0175">Coiled coil</keyword>
<dbReference type="InterPro" id="IPR029688">
    <property type="entry name" value="ICR"/>
</dbReference>
<dbReference type="Proteomes" id="UP000834106">
    <property type="component" value="Chromosome 23"/>
</dbReference>
<gene>
    <name evidence="5" type="ORF">FPE_LOCUS35119</name>
</gene>
<evidence type="ECO:0000256" key="1">
    <source>
        <dbReference type="ARBA" id="ARBA00009778"/>
    </source>
</evidence>
<feature type="coiled-coil region" evidence="3">
    <location>
        <begin position="195"/>
        <end position="299"/>
    </location>
</feature>
<evidence type="ECO:0000313" key="5">
    <source>
        <dbReference type="EMBL" id="CAI9787689.1"/>
    </source>
</evidence>
<reference evidence="5" key="1">
    <citation type="submission" date="2023-05" db="EMBL/GenBank/DDBJ databases">
        <authorList>
            <person name="Huff M."/>
        </authorList>
    </citation>
    <scope>NUCLEOTIDE SEQUENCE</scope>
</reference>
<comment type="similarity">
    <text evidence="1">Belongs to the ICR family.</text>
</comment>
<dbReference type="EMBL" id="OU503058">
    <property type="protein sequence ID" value="CAI9787689.1"/>
    <property type="molecule type" value="Genomic_DNA"/>
</dbReference>
<protein>
    <recommendedName>
        <fullName evidence="7">Interactor of constitutive active ROPs 4-like</fullName>
    </recommendedName>
</protein>
<dbReference type="PANTHER" id="PTHR34224">
    <property type="entry name" value="INTERACTOR OF CONSTITUTIVE ACTIVE ROPS 2, CHLOROPLASTIC-RELATED"/>
    <property type="match status" value="1"/>
</dbReference>
<evidence type="ECO:0000256" key="2">
    <source>
        <dbReference type="ARBA" id="ARBA00023054"/>
    </source>
</evidence>
<sequence>MQGSRGVEMPQKQSTRGPPLPRTLSSNSDPLHHRSRADRSRKLADGQSPRGTQSDPANRKKLGTRIADLECHLGQAQEELKSLKDQFSLKGASKKVEKKSKKQQIVLESLDTLENDSISVQTEESSDKNNTSACETSDENQQETYVFEVPAVKVTMEPTSKLCPSDDHEIEPNSVGLSTESPNMSEPEESSLHELALKDDELKLLKAKLEDKENELEVFRLENESLKNQLNEKLQEISSVGSKGEEVTSRLNQVEQELERSKSSAVQLNEKLEAAENAKEELETEMKKLQVITEQWRKAADAAASVLAGDVATNGKRISERCGSMDTHTGNVFKPVDLDSQLLIDVIGGGKGKGSGLRIGDLWKKKGQK</sequence>
<dbReference type="PANTHER" id="PTHR34224:SF2">
    <property type="entry name" value="INTERACTOR OF CONSTITUTIVE ACTIVE ROPS 4"/>
    <property type="match status" value="1"/>
</dbReference>
<proteinExistence type="inferred from homology"/>
<feature type="region of interest" description="Disordered" evidence="4">
    <location>
        <begin position="108"/>
        <end position="144"/>
    </location>
</feature>